<name>A0A9P4U0P3_9PEZI</name>
<feature type="compositionally biased region" description="Polar residues" evidence="1">
    <location>
        <begin position="349"/>
        <end position="359"/>
    </location>
</feature>
<proteinExistence type="predicted"/>
<keyword evidence="3" id="KW-1185">Reference proteome</keyword>
<comment type="caution">
    <text evidence="2">The sequence shown here is derived from an EMBL/GenBank/DDBJ whole genome shotgun (WGS) entry which is preliminary data.</text>
</comment>
<dbReference type="AlphaFoldDB" id="A0A9P4U0P3"/>
<dbReference type="EMBL" id="MU007023">
    <property type="protein sequence ID" value="KAF2432980.1"/>
    <property type="molecule type" value="Genomic_DNA"/>
</dbReference>
<sequence>MYPEPKTHLSGNFDVESAPGTSLTNSIHPIVLRKNWRINEYTKEQGELFFEVTRPARQLATRFLRTPKLQGWWLHTMTSHKLMDDATGVTILAKDISGSANVRRERAKHALVRSTFGITMKIASAKQEKDHLVKRAAWGLTTRVKDTEHDPMGELAFRHKAIHVSITRRVLDYVIEEYEQAPQHMQQLFQIQLAYLIVHELAHAIYIHHHPIFRSEINKESLHSLHEILPEMGYSWDSWLLGTPHLRTQFHKLGKDLKWDLKLLAPQRDPQDGSMKLYRPEKSEHGPSDPVKAYGGDYNIRRMLQLLEEDSWQEIELVGLEWFRHGGLLVPSDMVSYWALKQEIDHRSNPGSSSESQDVVSDKADTQEPKELHRAPDACLGFDWSTASARTLRKHFRAFKKHIHAVYGVDPDKYTQNVVTHEDLMKPNYDGSCGGCEICKRVRSYMILCHECKKPTYCGVVCRIVARRRRSSKEMANETFCNICHSTQQAARVERSSNEHEAGGFEGDQIMSLTQESVFREQ</sequence>
<evidence type="ECO:0000313" key="2">
    <source>
        <dbReference type="EMBL" id="KAF2432980.1"/>
    </source>
</evidence>
<evidence type="ECO:0000256" key="1">
    <source>
        <dbReference type="SAM" id="MobiDB-lite"/>
    </source>
</evidence>
<protein>
    <submittedName>
        <fullName evidence="2">Uncharacterized protein</fullName>
    </submittedName>
</protein>
<dbReference type="Proteomes" id="UP000800235">
    <property type="component" value="Unassembled WGS sequence"/>
</dbReference>
<reference evidence="2" key="1">
    <citation type="journal article" date="2020" name="Stud. Mycol.">
        <title>101 Dothideomycetes genomes: a test case for predicting lifestyles and emergence of pathogens.</title>
        <authorList>
            <person name="Haridas S."/>
            <person name="Albert R."/>
            <person name="Binder M."/>
            <person name="Bloem J."/>
            <person name="Labutti K."/>
            <person name="Salamov A."/>
            <person name="Andreopoulos B."/>
            <person name="Baker S."/>
            <person name="Barry K."/>
            <person name="Bills G."/>
            <person name="Bluhm B."/>
            <person name="Cannon C."/>
            <person name="Castanera R."/>
            <person name="Culley D."/>
            <person name="Daum C."/>
            <person name="Ezra D."/>
            <person name="Gonzalez J."/>
            <person name="Henrissat B."/>
            <person name="Kuo A."/>
            <person name="Liang C."/>
            <person name="Lipzen A."/>
            <person name="Lutzoni F."/>
            <person name="Magnuson J."/>
            <person name="Mondo S."/>
            <person name="Nolan M."/>
            <person name="Ohm R."/>
            <person name="Pangilinan J."/>
            <person name="Park H.-J."/>
            <person name="Ramirez L."/>
            <person name="Alfaro M."/>
            <person name="Sun H."/>
            <person name="Tritt A."/>
            <person name="Yoshinaga Y."/>
            <person name="Zwiers L.-H."/>
            <person name="Turgeon B."/>
            <person name="Goodwin S."/>
            <person name="Spatafora J."/>
            <person name="Crous P."/>
            <person name="Grigoriev I."/>
        </authorList>
    </citation>
    <scope>NUCLEOTIDE SEQUENCE</scope>
    <source>
        <strain evidence="2">CBS 130266</strain>
    </source>
</reference>
<feature type="compositionally biased region" description="Basic and acidic residues" evidence="1">
    <location>
        <begin position="278"/>
        <end position="287"/>
    </location>
</feature>
<evidence type="ECO:0000313" key="3">
    <source>
        <dbReference type="Proteomes" id="UP000800235"/>
    </source>
</evidence>
<organism evidence="2 3">
    <name type="scientific">Tothia fuscella</name>
    <dbReference type="NCBI Taxonomy" id="1048955"/>
    <lineage>
        <taxon>Eukaryota</taxon>
        <taxon>Fungi</taxon>
        <taxon>Dikarya</taxon>
        <taxon>Ascomycota</taxon>
        <taxon>Pezizomycotina</taxon>
        <taxon>Dothideomycetes</taxon>
        <taxon>Pleosporomycetidae</taxon>
        <taxon>Venturiales</taxon>
        <taxon>Cylindrosympodiaceae</taxon>
        <taxon>Tothia</taxon>
    </lineage>
</organism>
<accession>A0A9P4U0P3</accession>
<gene>
    <name evidence="2" type="ORF">EJ08DRAFT_658617</name>
</gene>
<feature type="region of interest" description="Disordered" evidence="1">
    <location>
        <begin position="270"/>
        <end position="293"/>
    </location>
</feature>
<feature type="region of interest" description="Disordered" evidence="1">
    <location>
        <begin position="346"/>
        <end position="371"/>
    </location>
</feature>
<feature type="compositionally biased region" description="Basic and acidic residues" evidence="1">
    <location>
        <begin position="360"/>
        <end position="371"/>
    </location>
</feature>